<gene>
    <name evidence="1" type="ORF">DW944_00125</name>
</gene>
<organism evidence="1 2">
    <name type="scientific">Eubacterium ventriosum</name>
    <dbReference type="NCBI Taxonomy" id="39496"/>
    <lineage>
        <taxon>Bacteria</taxon>
        <taxon>Bacillati</taxon>
        <taxon>Bacillota</taxon>
        <taxon>Clostridia</taxon>
        <taxon>Eubacteriales</taxon>
        <taxon>Eubacteriaceae</taxon>
        <taxon>Eubacterium</taxon>
    </lineage>
</organism>
<dbReference type="EMBL" id="QSFD01000001">
    <property type="protein sequence ID" value="RHA20610.1"/>
    <property type="molecule type" value="Genomic_DNA"/>
</dbReference>
<name>A0A413RCW3_9FIRM</name>
<reference evidence="1 2" key="1">
    <citation type="submission" date="2018-08" db="EMBL/GenBank/DDBJ databases">
        <title>A genome reference for cultivated species of the human gut microbiota.</title>
        <authorList>
            <person name="Zou Y."/>
            <person name="Xue W."/>
            <person name="Luo G."/>
        </authorList>
    </citation>
    <scope>NUCLEOTIDE SEQUENCE [LARGE SCALE GENOMIC DNA]</scope>
    <source>
        <strain evidence="1 2">AM44-11BH</strain>
    </source>
</reference>
<sequence length="94" mass="10676">MNIVEAKKLLDDAVKNERVVIFRLRNSSGKNLDVSFNGKITQVQVSENNITIYTTNEDDLVSFDYDYINGTNGKGYSKINFNTNDICLNVNIKH</sequence>
<dbReference type="Proteomes" id="UP000284779">
    <property type="component" value="Unassembled WGS sequence"/>
</dbReference>
<keyword evidence="2" id="KW-1185">Reference proteome</keyword>
<comment type="caution">
    <text evidence="1">The sequence shown here is derived from an EMBL/GenBank/DDBJ whole genome shotgun (WGS) entry which is preliminary data.</text>
</comment>
<proteinExistence type="predicted"/>
<dbReference type="RefSeq" id="WP_117969177.1">
    <property type="nucleotide sequence ID" value="NZ_CATWJF010000015.1"/>
</dbReference>
<protein>
    <submittedName>
        <fullName evidence="1">Uncharacterized protein</fullName>
    </submittedName>
</protein>
<evidence type="ECO:0000313" key="2">
    <source>
        <dbReference type="Proteomes" id="UP000284779"/>
    </source>
</evidence>
<accession>A0A413RCW3</accession>
<dbReference type="AlphaFoldDB" id="A0A413RCW3"/>
<evidence type="ECO:0000313" key="1">
    <source>
        <dbReference type="EMBL" id="RHA20610.1"/>
    </source>
</evidence>